<feature type="transmembrane region" description="Helical" evidence="1">
    <location>
        <begin position="12"/>
        <end position="29"/>
    </location>
</feature>
<keyword evidence="1" id="KW-1133">Transmembrane helix</keyword>
<sequence length="605" mass="69085">MNTIIKNKKTHYSFFLKILCLFLSSILIINDFSFSSEKKEDTLSVTSAFRPICLIENNKGSLTINNAESDTSLLAQAPLIFAWYVIATSFSENYSADKTKNLIKETVLKKFIVQENIINIFDFDSLCEESHTFILPLKNTSKKIIFSKTQPQNNDSMKLEYKKNKFVWVYLNDKKIKESYMPKARKKPTKTIYSKTTEAVTNNTGSSFLANIIGILVLSGTYLIAAQIYKLWGFQGSIIFFLTLFTLIKIIINIFSHIHTKINSAKQKISDKIEMDNTLEALRKKKRITTWDIYEEKAHKQDTERSANDNFTNLGLEEPEDLSTPKIEITPEKNIPAAPDNTFNAWFSKAMTPAKKLTLKIDPNILKISFTQLLHQFAALTSKHSIKTIKQEELKPLIGSDYKAYKPKTLLLFTDSIVYNFGFFDLKETLQFGFFKQKDIFLNGTIVLYGAPENNILIEKIINTADKKINILTINKNTLIKTLSAKNKNFSEIDEITRAVKTAKQLAAKNVGITTDFIGIIKGKTKDAIKIETLCEELGMPIVIYSNERGLFSFRIALIELFNRRYSGDKNKWLYILLPLIKLSEETAKSIRKIIIEEKAVLTKA</sequence>
<accession>A0A0F0CNW2</accession>
<dbReference type="EMBL" id="JYNY01000227">
    <property type="protein sequence ID" value="KJJ85033.1"/>
    <property type="molecule type" value="Genomic_DNA"/>
</dbReference>
<organism evidence="2 3">
    <name type="scientific">Candidatus Omnitrophus magneticus</name>
    <dbReference type="NCBI Taxonomy" id="1609969"/>
    <lineage>
        <taxon>Bacteria</taxon>
        <taxon>Pseudomonadati</taxon>
        <taxon>Candidatus Omnitrophota</taxon>
        <taxon>Candidatus Omnitrophus</taxon>
    </lineage>
</organism>
<feature type="transmembrane region" description="Helical" evidence="1">
    <location>
        <begin position="238"/>
        <end position="258"/>
    </location>
</feature>
<keyword evidence="3" id="KW-1185">Reference proteome</keyword>
<gene>
    <name evidence="2" type="ORF">OMAG_001107</name>
</gene>
<keyword evidence="1" id="KW-0812">Transmembrane</keyword>
<proteinExistence type="predicted"/>
<comment type="caution">
    <text evidence="2">The sequence shown here is derived from an EMBL/GenBank/DDBJ whole genome shotgun (WGS) entry which is preliminary data.</text>
</comment>
<evidence type="ECO:0000313" key="3">
    <source>
        <dbReference type="Proteomes" id="UP000033428"/>
    </source>
</evidence>
<feature type="transmembrane region" description="Helical" evidence="1">
    <location>
        <begin position="208"/>
        <end position="226"/>
    </location>
</feature>
<name>A0A0F0CNW2_9BACT</name>
<dbReference type="AlphaFoldDB" id="A0A0F0CNW2"/>
<evidence type="ECO:0000313" key="2">
    <source>
        <dbReference type="EMBL" id="KJJ85033.1"/>
    </source>
</evidence>
<dbReference type="Proteomes" id="UP000033428">
    <property type="component" value="Unassembled WGS sequence"/>
</dbReference>
<keyword evidence="1" id="KW-0472">Membrane</keyword>
<evidence type="ECO:0000256" key="1">
    <source>
        <dbReference type="SAM" id="Phobius"/>
    </source>
</evidence>
<protein>
    <submittedName>
        <fullName evidence="2">Membrane protein</fullName>
    </submittedName>
</protein>
<reference evidence="2 3" key="1">
    <citation type="submission" date="2015-02" db="EMBL/GenBank/DDBJ databases">
        <title>Single-cell genomics of uncultivated deep-branching MTB reveals a conserved set of magnetosome genes.</title>
        <authorList>
            <person name="Kolinko S."/>
            <person name="Richter M."/>
            <person name="Glockner F.O."/>
            <person name="Brachmann A."/>
            <person name="Schuler D."/>
        </authorList>
    </citation>
    <scope>NUCLEOTIDE SEQUENCE [LARGE SCALE GENOMIC DNA]</scope>
    <source>
        <strain evidence="2">SKK-01</strain>
    </source>
</reference>